<evidence type="ECO:0000313" key="11">
    <source>
        <dbReference type="Proteomes" id="UP000295443"/>
    </source>
</evidence>
<comment type="pathway">
    <text evidence="1">Protein modification; protein glycosylation.</text>
</comment>
<feature type="repeat" description="TPR" evidence="8">
    <location>
        <begin position="202"/>
        <end position="235"/>
    </location>
</feature>
<keyword evidence="6" id="KW-0677">Repeat</keyword>
<dbReference type="GO" id="GO:0006493">
    <property type="term" value="P:protein O-linked glycosylation"/>
    <property type="evidence" value="ECO:0007669"/>
    <property type="project" value="TreeGrafter"/>
</dbReference>
<evidence type="ECO:0000259" key="9">
    <source>
        <dbReference type="Pfam" id="PF13844"/>
    </source>
</evidence>
<organism evidence="10 11">
    <name type="scientific">Parasulfuritortus cantonensis</name>
    <dbReference type="NCBI Taxonomy" id="2528202"/>
    <lineage>
        <taxon>Bacteria</taxon>
        <taxon>Pseudomonadati</taxon>
        <taxon>Pseudomonadota</taxon>
        <taxon>Betaproteobacteria</taxon>
        <taxon>Nitrosomonadales</taxon>
        <taxon>Thiobacillaceae</taxon>
        <taxon>Parasulfuritortus</taxon>
    </lineage>
</organism>
<gene>
    <name evidence="10" type="ORF">EZJ19_11435</name>
</gene>
<dbReference type="RefSeq" id="WP_131447686.1">
    <property type="nucleotide sequence ID" value="NZ_SJZB01000042.1"/>
</dbReference>
<dbReference type="SUPFAM" id="SSF53756">
    <property type="entry name" value="UDP-Glycosyltransferase/glycogen phosphorylase"/>
    <property type="match status" value="1"/>
</dbReference>
<dbReference type="PANTHER" id="PTHR44998">
    <property type="match status" value="1"/>
</dbReference>
<feature type="domain" description="O-GlcNAc transferase C-terminal" evidence="9">
    <location>
        <begin position="514"/>
        <end position="700"/>
    </location>
</feature>
<dbReference type="InterPro" id="IPR019734">
    <property type="entry name" value="TPR_rpt"/>
</dbReference>
<sequence>MATDKKTPGVEQLLARAERHARKNEIQLAAQAYQEVLARYPRNERAARGLAALRPPPPATATATPAQADLNALIALYNQGRLQEAQARLRTLLARYPGVPLLHNLQGAIAGAAGRFADAAASYRQALALAPEFAEAHCNLGNALLELGRHAEAIESLERALLLRPTMAEAHYNLGVAWQALNGLDRAIAHYGQALQANPGFAKAQYNLGNAYKVRGDLDEAAACFRRVLAIDPNVAEAHYNLGVVLQEQKRLDEAIDCYDRAVARAPQFTNARAALLILLGRTCAWHRFGASLAELTAGLAIAANDKQAVPPFGLLSLATDPGFQRHAAECYSKANFGRIAELDPFPAATWQTPINVGYFSADFHNHATMYLMARLFAVHDRARFRIHAYSFGPDCQDAMRAHLVDNVDVFHDVRKLDDEAVARLARHENIHIAVDLKGFTEHARTGIFARRAAPIQVSYLGYPGTMASPFMDYLVADPVVIPAEERAHYSERIIYLPHSYQVNDDRRPIAATTPTRAECGLPDSGFVFCCFNHNYKISPDAFAIWMRLLARVPGSVLWLLRLNRWAEANLRAEAVRHGIDADRLVFAERVELPEHLARHRLADLFLDTFNYNAHTTASDALWAGLPMVTCMGRSFPSRVGASLLHALDLPELVTADPAAYEALAWALASEPERLQAVRAKLQANLASAPLFDALRFTRTLESAYEAVYRRHVDGLAPADLDAPDAGPA</sequence>
<dbReference type="Gene3D" id="1.25.40.10">
    <property type="entry name" value="Tetratricopeptide repeat domain"/>
    <property type="match status" value="5"/>
</dbReference>
<dbReference type="Pfam" id="PF13844">
    <property type="entry name" value="Glyco_transf_41"/>
    <property type="match status" value="2"/>
</dbReference>
<feature type="repeat" description="TPR" evidence="8">
    <location>
        <begin position="134"/>
        <end position="167"/>
    </location>
</feature>
<dbReference type="Gene3D" id="3.40.50.2000">
    <property type="entry name" value="Glycogen Phosphorylase B"/>
    <property type="match status" value="1"/>
</dbReference>
<evidence type="ECO:0000256" key="1">
    <source>
        <dbReference type="ARBA" id="ARBA00004922"/>
    </source>
</evidence>
<dbReference type="EMBL" id="SJZB01000042">
    <property type="protein sequence ID" value="TCJ12844.1"/>
    <property type="molecule type" value="Genomic_DNA"/>
</dbReference>
<proteinExistence type="inferred from homology"/>
<dbReference type="InterPro" id="IPR011990">
    <property type="entry name" value="TPR-like_helical_dom_sf"/>
</dbReference>
<evidence type="ECO:0000256" key="4">
    <source>
        <dbReference type="ARBA" id="ARBA00022676"/>
    </source>
</evidence>
<name>A0A4R1B434_9PROT</name>
<dbReference type="PROSITE" id="PS50005">
    <property type="entry name" value="TPR"/>
    <property type="match status" value="4"/>
</dbReference>
<dbReference type="InterPro" id="IPR029489">
    <property type="entry name" value="OGT/SEC/SPY_C"/>
</dbReference>
<dbReference type="SMART" id="SM00028">
    <property type="entry name" value="TPR"/>
    <property type="match status" value="6"/>
</dbReference>
<keyword evidence="11" id="KW-1185">Reference proteome</keyword>
<keyword evidence="4" id="KW-0328">Glycosyltransferase</keyword>
<dbReference type="PROSITE" id="PS50293">
    <property type="entry name" value="TPR_REGION"/>
    <property type="match status" value="3"/>
</dbReference>
<reference evidence="10 11" key="1">
    <citation type="submission" date="2019-03" db="EMBL/GenBank/DDBJ databases">
        <title>Genome sequence of Thiobacillaceae bacterium LSR1, a sulfur-oxidizing bacterium isolated from freshwater sediment.</title>
        <authorList>
            <person name="Li S."/>
        </authorList>
    </citation>
    <scope>NUCLEOTIDE SEQUENCE [LARGE SCALE GENOMIC DNA]</scope>
    <source>
        <strain evidence="10 11">LSR1</strain>
    </source>
</reference>
<comment type="similarity">
    <text evidence="2">Belongs to the glycosyltransferase 41 family. O-GlcNAc transferase subfamily.</text>
</comment>
<evidence type="ECO:0000256" key="6">
    <source>
        <dbReference type="ARBA" id="ARBA00022737"/>
    </source>
</evidence>
<evidence type="ECO:0000256" key="2">
    <source>
        <dbReference type="ARBA" id="ARBA00005386"/>
    </source>
</evidence>
<dbReference type="Gene3D" id="3.40.50.11380">
    <property type="match status" value="1"/>
</dbReference>
<keyword evidence="7 8" id="KW-0802">TPR repeat</keyword>
<evidence type="ECO:0000313" key="10">
    <source>
        <dbReference type="EMBL" id="TCJ12844.1"/>
    </source>
</evidence>
<dbReference type="PANTHER" id="PTHR44998:SF1">
    <property type="entry name" value="UDP-N-ACETYLGLUCOSAMINE--PEPTIDE N-ACETYLGLUCOSAMINYLTRANSFERASE 110 KDA SUBUNIT"/>
    <property type="match status" value="1"/>
</dbReference>
<dbReference type="Proteomes" id="UP000295443">
    <property type="component" value="Unassembled WGS sequence"/>
</dbReference>
<comment type="caution">
    <text evidence="10">The sequence shown here is derived from an EMBL/GenBank/DDBJ whole genome shotgun (WGS) entry which is preliminary data.</text>
</comment>
<evidence type="ECO:0000256" key="5">
    <source>
        <dbReference type="ARBA" id="ARBA00022679"/>
    </source>
</evidence>
<keyword evidence="5" id="KW-0808">Transferase</keyword>
<dbReference type="OrthoDB" id="101857at2"/>
<feature type="domain" description="O-GlcNAc transferase C-terminal" evidence="9">
    <location>
        <begin position="326"/>
        <end position="508"/>
    </location>
</feature>
<dbReference type="GO" id="GO:0097363">
    <property type="term" value="F:protein O-acetylglucosaminyltransferase activity"/>
    <property type="evidence" value="ECO:0007669"/>
    <property type="project" value="UniProtKB-EC"/>
</dbReference>
<evidence type="ECO:0000256" key="3">
    <source>
        <dbReference type="ARBA" id="ARBA00011970"/>
    </source>
</evidence>
<dbReference type="AlphaFoldDB" id="A0A4R1B434"/>
<dbReference type="SUPFAM" id="SSF48452">
    <property type="entry name" value="TPR-like"/>
    <property type="match status" value="1"/>
</dbReference>
<dbReference type="Pfam" id="PF13432">
    <property type="entry name" value="TPR_16"/>
    <property type="match status" value="2"/>
</dbReference>
<protein>
    <recommendedName>
        <fullName evidence="3">protein O-GlcNAc transferase</fullName>
        <ecNumber evidence="3">2.4.1.255</ecNumber>
    </recommendedName>
</protein>
<feature type="repeat" description="TPR" evidence="8">
    <location>
        <begin position="236"/>
        <end position="269"/>
    </location>
</feature>
<evidence type="ECO:0000256" key="8">
    <source>
        <dbReference type="PROSITE-ProRule" id="PRU00339"/>
    </source>
</evidence>
<dbReference type="EC" id="2.4.1.255" evidence="3"/>
<feature type="repeat" description="TPR" evidence="8">
    <location>
        <begin position="168"/>
        <end position="201"/>
    </location>
</feature>
<accession>A0A4R1B434</accession>
<evidence type="ECO:0000256" key="7">
    <source>
        <dbReference type="ARBA" id="ARBA00022803"/>
    </source>
</evidence>